<dbReference type="Proteomes" id="UP000248584">
    <property type="component" value="Unassembled WGS sequence"/>
</dbReference>
<reference evidence="5 6" key="1">
    <citation type="submission" date="2018-06" db="EMBL/GenBank/DDBJ databases">
        <title>Genomic Encyclopedia of Archaeal and Bacterial Type Strains, Phase II (KMG-II): from individual species to whole genera.</title>
        <authorList>
            <person name="Goeker M."/>
        </authorList>
    </citation>
    <scope>NUCLEOTIDE SEQUENCE [LARGE SCALE GENOMIC DNA]</scope>
    <source>
        <strain evidence="5 6">DSM 17205</strain>
    </source>
</reference>
<comment type="caution">
    <text evidence="5">The sequence shown here is derived from an EMBL/GenBank/DDBJ whole genome shotgun (WGS) entry which is preliminary data.</text>
</comment>
<dbReference type="InterPro" id="IPR032675">
    <property type="entry name" value="LRR_dom_sf"/>
</dbReference>
<dbReference type="InterPro" id="IPR056600">
    <property type="entry name" value="GBD_T9SS_assoc"/>
</dbReference>
<keyword evidence="6" id="KW-1185">Reference proteome</keyword>
<dbReference type="InterPro" id="IPR026444">
    <property type="entry name" value="Secre_tail"/>
</dbReference>
<evidence type="ECO:0000313" key="5">
    <source>
        <dbReference type="EMBL" id="PZX44328.1"/>
    </source>
</evidence>
<dbReference type="SUPFAM" id="SSF75011">
    <property type="entry name" value="3-carboxy-cis,cis-mucoante lactonizing enzyme"/>
    <property type="match status" value="1"/>
</dbReference>
<evidence type="ECO:0000313" key="6">
    <source>
        <dbReference type="Proteomes" id="UP000248584"/>
    </source>
</evidence>
<dbReference type="EMBL" id="QKZR01000001">
    <property type="protein sequence ID" value="PZX44328.1"/>
    <property type="molecule type" value="Genomic_DNA"/>
</dbReference>
<organism evidence="5 6">
    <name type="scientific">Nonlabens dokdonensis</name>
    <dbReference type="NCBI Taxonomy" id="328515"/>
    <lineage>
        <taxon>Bacteria</taxon>
        <taxon>Pseudomonadati</taxon>
        <taxon>Bacteroidota</taxon>
        <taxon>Flavobacteriia</taxon>
        <taxon>Flavobacteriales</taxon>
        <taxon>Flavobacteriaceae</taxon>
        <taxon>Nonlabens</taxon>
    </lineage>
</organism>
<feature type="domain" description="T9SS-like galactose binding" evidence="4">
    <location>
        <begin position="1461"/>
        <end position="1563"/>
    </location>
</feature>
<dbReference type="SUPFAM" id="SSF50965">
    <property type="entry name" value="Galactose oxidase, central domain"/>
    <property type="match status" value="1"/>
</dbReference>
<evidence type="ECO:0000259" key="3">
    <source>
        <dbReference type="Pfam" id="PF18962"/>
    </source>
</evidence>
<dbReference type="PROSITE" id="PS51450">
    <property type="entry name" value="LRR"/>
    <property type="match status" value="1"/>
</dbReference>
<evidence type="ECO:0000259" key="4">
    <source>
        <dbReference type="Pfam" id="PF23759"/>
    </source>
</evidence>
<dbReference type="RefSeq" id="WP_015362176.1">
    <property type="nucleotide sequence ID" value="NZ_QKZR01000001.1"/>
</dbReference>
<dbReference type="PROSITE" id="PS51257">
    <property type="entry name" value="PROKAR_LIPOPROTEIN"/>
    <property type="match status" value="1"/>
</dbReference>
<protein>
    <submittedName>
        <fullName evidence="5">Secreted protein (Por secretion system target)</fullName>
    </submittedName>
</protein>
<dbReference type="SMART" id="SM00191">
    <property type="entry name" value="Int_alpha"/>
    <property type="match status" value="5"/>
</dbReference>
<dbReference type="InterPro" id="IPR001611">
    <property type="entry name" value="Leu-rich_rpt"/>
</dbReference>
<dbReference type="PANTHER" id="PTHR36220:SF1">
    <property type="entry name" value="GAMMA TUBULIN COMPLEX COMPONENT C-TERMINAL DOMAIN-CONTAINING PROTEIN"/>
    <property type="match status" value="1"/>
</dbReference>
<dbReference type="Pfam" id="PF18962">
    <property type="entry name" value="Por_Secre_tail"/>
    <property type="match status" value="1"/>
</dbReference>
<dbReference type="InterPro" id="IPR011043">
    <property type="entry name" value="Gal_Oxase/kelch_b-propeller"/>
</dbReference>
<dbReference type="SUPFAM" id="SSF52058">
    <property type="entry name" value="L domain-like"/>
    <property type="match status" value="2"/>
</dbReference>
<name>A0ABX5Q2P5_9FLAO</name>
<dbReference type="Gene3D" id="3.80.10.10">
    <property type="entry name" value="Ribonuclease Inhibitor"/>
    <property type="match status" value="2"/>
</dbReference>
<dbReference type="SUPFAM" id="SSF82171">
    <property type="entry name" value="DPP6 N-terminal domain-like"/>
    <property type="match status" value="1"/>
</dbReference>
<accession>A0ABX5Q2P5</accession>
<dbReference type="Gene3D" id="2.60.120.260">
    <property type="entry name" value="Galactose-binding domain-like"/>
    <property type="match status" value="1"/>
</dbReference>
<dbReference type="InterPro" id="IPR013519">
    <property type="entry name" value="Int_alpha_beta-p"/>
</dbReference>
<dbReference type="Pfam" id="PF23759">
    <property type="entry name" value="GBD_T9SS_assoc"/>
    <property type="match status" value="1"/>
</dbReference>
<dbReference type="PANTHER" id="PTHR36220">
    <property type="entry name" value="UNNAMED PRODUCT"/>
    <property type="match status" value="1"/>
</dbReference>
<proteinExistence type="predicted"/>
<sequence>MRNTLTIIVFILSIACSYAQVDITPDQLTSVEIEKIISTETTSYMGNSISFSNDGSVLAIGEYGYVTPSSVDSGRVQVYSNDTGSWIQKGQDIVGTGDNFNTFGKKVVLSADGNTLAVYDSQIAIQLNAGQTLQSLFGSLAVEYFPYIQVYQYSNNTWSQLGNDFLFNGIEDYSDMSLSGDGLSLAIATKTGTNVYEWSTNTWSITGQQIPSTDVLFDDKISLSNNGETLIVGDPFYSDPNSASQFSYEGQVKVYQNISNTWTQIGNTINGSDFLGYFGSLVSISSDGNTIAIGTAQTNNNDYVAILEFVGNNWISKGTNIAQIGNDIISMELADDGDAIVIGEAYSARVLKYNTDWEQVNVAVEGNVATDQLGYAVTISGDGDLFAAGAPSIETTGANGYVSVYEHNKNSVTRFGNEIYGYGTQDRLGSSVAVSGNGNIIAVGANGSSNNSGTLEYGHVRVFEKTANGLQQIGVDIRSTTDFDSGSFGTEVALNEDGTLLAISAPFLFTSNWGAVYTYERIGNAWSPLGNIIYGVSGSRTGTSLAFSEDGSILAVGSGGNPGGVSSDSYTGYTTAYQYDGITNTWVTLGAPIPGEASNDFSGGSIDLSGDGTVMAIGAIGNDGATATGGHGHVRVFEYVNNNWVQKGSDVDGDPSFNINFGGVVTLSNDGNTLLVSDLFSQSRAGSVEIFSWDQISNDWTSEQLLRTYTSSGPNNSHRFEFGSDTAISDDGKIIVVGEYLASSRGKAHIYIKNETGTWVENDLFLGGTHNNNQYFGGNLSLSGNGNTLVVSSSGHNENGTRTGMAGVYHVNLCSTIDGFETFTGAVATPVTPSDNLIVNGSAEIIPITDNAWTAVSGNWEWPISNNQGVPVEFGHKYFRSTVSGTAEIYQDVDVSSFSATIDTSSEYFYFSTYLQSFQVNGVEDDSQVIVEYRDATGNVLSTYDTGLSQNTQAWTLFENTRLAPVGTRTIRVRLIAINNNQFRAPAAFIDNLYLNTTSNPSLISIPDPNFEQALITLGIDTDGIINGVMLQNDTVGVTSLDVSNQNISDFTGIEHFTDLLTLFAVDNNLTTIDVSQNTALTGLVLTLNNLSSIDVSNNINLSTLILSNNVITSIDLSNNTALTKLYLQDNLLSSIDTSTLTQLSEFVISRNNLTDLDLTTNPALIQVLCSENNLSNFNIQNGFNTAINGIFFDATLNPNLTCIQVDDEIYSRNNWLSVDSQTDFSTNCAAITFNIPDPNFEQALINLGIDTDATVNGLMLEIDTQGVTSLDVNSENISDLTGIEFFRELEDLTAFNNNLSSIDLSQNTQLISVVLAINNLTTIDLSNNPNLISISLNQNSLTSIDLSNNLSLLQVFLNDNNIDDIDVSLLASLENFGIANNNLNDLDVSQNTNLTSLFCNGNDLFSLNVQNGNNTNVTNFEAQNNPNLNCIEVDNIAYSDTNWTSIDTQSFFLLDCSPLNDDCAAATSITLAQDIPGTTANATTSGANPACQQSGLVISDVWYEFVAPASGSVTMTITAPLAIGKIALYDNCTALAPLACAQDQLQVNNLTAGQTYYLQVWLEANLGPRNTAVNNAILSQSGNFVLNVQDTTLSNESFEHQENPFLLYPNPASNQVQIKSSVIMDAIQLFDTTGKLIREEREIYREELSLDISRLQNGMYFIKVTSGNTIKTQKLIIK</sequence>
<feature type="signal peptide" evidence="2">
    <location>
        <begin position="1"/>
        <end position="21"/>
    </location>
</feature>
<evidence type="ECO:0000256" key="2">
    <source>
        <dbReference type="SAM" id="SignalP"/>
    </source>
</evidence>
<keyword evidence="1 2" id="KW-0732">Signal</keyword>
<feature type="domain" description="Secretion system C-terminal sorting" evidence="3">
    <location>
        <begin position="1608"/>
        <end position="1678"/>
    </location>
</feature>
<dbReference type="NCBIfam" id="TIGR04183">
    <property type="entry name" value="Por_Secre_tail"/>
    <property type="match status" value="1"/>
</dbReference>
<feature type="chain" id="PRO_5046090758" evidence="2">
    <location>
        <begin position="22"/>
        <end position="1679"/>
    </location>
</feature>
<gene>
    <name evidence="5" type="ORF">LX97_01339</name>
</gene>
<evidence type="ECO:0000256" key="1">
    <source>
        <dbReference type="ARBA" id="ARBA00022729"/>
    </source>
</evidence>